<protein>
    <submittedName>
        <fullName evidence="3">DNA repair exonuclease SbcCD nuclease subunit</fullName>
    </submittedName>
</protein>
<feature type="domain" description="Calcineurin-like phosphoesterase" evidence="2">
    <location>
        <begin position="7"/>
        <end position="210"/>
    </location>
</feature>
<dbReference type="Gene3D" id="3.60.21.10">
    <property type="match status" value="1"/>
</dbReference>
<keyword evidence="1" id="KW-0378">Hydrolase</keyword>
<dbReference type="CDD" id="cd00840">
    <property type="entry name" value="MPP_Mre11_N"/>
    <property type="match status" value="1"/>
</dbReference>
<dbReference type="Pfam" id="PF00149">
    <property type="entry name" value="Metallophos"/>
    <property type="match status" value="1"/>
</dbReference>
<dbReference type="SUPFAM" id="SSF56300">
    <property type="entry name" value="Metallo-dependent phosphatases"/>
    <property type="match status" value="1"/>
</dbReference>
<gene>
    <name evidence="3" type="ORF">SAMN05660649_03650</name>
</gene>
<dbReference type="InterPro" id="IPR004843">
    <property type="entry name" value="Calcineurin-like_PHP"/>
</dbReference>
<dbReference type="PIRSF" id="PIRSF033091">
    <property type="entry name" value="Pesterase_YhaO"/>
    <property type="match status" value="1"/>
</dbReference>
<dbReference type="GO" id="GO:0004527">
    <property type="term" value="F:exonuclease activity"/>
    <property type="evidence" value="ECO:0007669"/>
    <property type="project" value="UniProtKB-KW"/>
</dbReference>
<dbReference type="EMBL" id="FOOX01000014">
    <property type="protein sequence ID" value="SFH04718.1"/>
    <property type="molecule type" value="Genomic_DNA"/>
</dbReference>
<dbReference type="InterPro" id="IPR029052">
    <property type="entry name" value="Metallo-depent_PP-like"/>
</dbReference>
<evidence type="ECO:0000313" key="3">
    <source>
        <dbReference type="EMBL" id="SFH04718.1"/>
    </source>
</evidence>
<organism evidence="3 4">
    <name type="scientific">Desulfotruncus arcticus DSM 17038</name>
    <dbReference type="NCBI Taxonomy" id="1121424"/>
    <lineage>
        <taxon>Bacteria</taxon>
        <taxon>Bacillati</taxon>
        <taxon>Bacillota</taxon>
        <taxon>Clostridia</taxon>
        <taxon>Eubacteriales</taxon>
        <taxon>Desulfallaceae</taxon>
        <taxon>Desulfotruncus</taxon>
    </lineage>
</organism>
<proteinExistence type="predicted"/>
<dbReference type="PANTHER" id="PTHR30337:SF7">
    <property type="entry name" value="PHOSPHOESTERASE"/>
    <property type="match status" value="1"/>
</dbReference>
<keyword evidence="3" id="KW-0540">Nuclease</keyword>
<evidence type="ECO:0000256" key="1">
    <source>
        <dbReference type="ARBA" id="ARBA00022801"/>
    </source>
</evidence>
<reference evidence="4" key="1">
    <citation type="submission" date="2016-10" db="EMBL/GenBank/DDBJ databases">
        <authorList>
            <person name="Varghese N."/>
            <person name="Submissions S."/>
        </authorList>
    </citation>
    <scope>NUCLEOTIDE SEQUENCE [LARGE SCALE GENOMIC DNA]</scope>
    <source>
        <strain evidence="4">DSM 17038</strain>
    </source>
</reference>
<dbReference type="RefSeq" id="WP_165613593.1">
    <property type="nucleotide sequence ID" value="NZ_FOOX01000014.1"/>
</dbReference>
<name>A0A1I2WTL8_9FIRM</name>
<dbReference type="AlphaFoldDB" id="A0A1I2WTL8"/>
<accession>A0A1I2WTL8</accession>
<dbReference type="InterPro" id="IPR041796">
    <property type="entry name" value="Mre11_N"/>
</dbReference>
<sequence length="429" mass="47293">MVDTGFSFIHAADLHLDSPFRGYAGIDCEEETRENILQQLRDCTFTALDSLVRACLQNRVDFLVLAGDVYDRADRSLRAQLRLRDAFERLAAAGISVFVAHGNHDHHEGFQAALAWPDNVHIFAPGRVEARPVTRDGREIARVYGISYPRRDVAQNYAALFRRDLAAPYAVAVLHCNVGGNPEHANYAPCSLADLAAGGFDYWALGHVHRRLTLKEHGPCVVYPGNLQGRGPHETGARGCYLVRVKPGGLAELSFLATDAVRWVKQRVSIQGLGTEQELLESLDAALTELSRAHGRRSLVARLELAGRGPLHRRLQQPGALDGLLEELRRRFAGTGGAFVWPESIRPYTAPEVDKELLRGSQTLLGDLLEIAREARCGGRLREQLAEALAPLQGRAARFIELPQGTALDELIEAAGEMALDLLWEDDAR</sequence>
<dbReference type="STRING" id="341036.SAMN05660649_03650"/>
<dbReference type="Proteomes" id="UP000199337">
    <property type="component" value="Unassembled WGS sequence"/>
</dbReference>
<keyword evidence="3" id="KW-0269">Exonuclease</keyword>
<evidence type="ECO:0000259" key="2">
    <source>
        <dbReference type="Pfam" id="PF00149"/>
    </source>
</evidence>
<dbReference type="InterPro" id="IPR050535">
    <property type="entry name" value="DNA_Repair-Maintenance_Comp"/>
</dbReference>
<dbReference type="InterPro" id="IPR014576">
    <property type="entry name" value="Pesterase_YhaO"/>
</dbReference>
<evidence type="ECO:0000313" key="4">
    <source>
        <dbReference type="Proteomes" id="UP000199337"/>
    </source>
</evidence>
<keyword evidence="4" id="KW-1185">Reference proteome</keyword>
<dbReference type="PANTHER" id="PTHR30337">
    <property type="entry name" value="COMPONENT OF ATP-DEPENDENT DSDNA EXONUCLEASE"/>
    <property type="match status" value="1"/>
</dbReference>